<name>A0A7L5BZE0_9RHOB</name>
<proteinExistence type="predicted"/>
<dbReference type="CDD" id="cd06445">
    <property type="entry name" value="ATase"/>
    <property type="match status" value="1"/>
</dbReference>
<dbReference type="GO" id="GO:0003908">
    <property type="term" value="F:methylated-DNA-[protein]-cysteine S-methyltransferase activity"/>
    <property type="evidence" value="ECO:0007669"/>
    <property type="project" value="InterPro"/>
</dbReference>
<evidence type="ECO:0000313" key="4">
    <source>
        <dbReference type="Proteomes" id="UP000503336"/>
    </source>
</evidence>
<evidence type="ECO:0000259" key="2">
    <source>
        <dbReference type="Pfam" id="PF01035"/>
    </source>
</evidence>
<dbReference type="GO" id="GO:0006281">
    <property type="term" value="P:DNA repair"/>
    <property type="evidence" value="ECO:0007669"/>
    <property type="project" value="InterPro"/>
</dbReference>
<feature type="domain" description="Methylated-DNA-[protein]-cysteine S-methyltransferase DNA binding" evidence="2">
    <location>
        <begin position="68"/>
        <end position="146"/>
    </location>
</feature>
<dbReference type="PANTHER" id="PTHR10815:SF13">
    <property type="entry name" value="METHYLATED-DNA--PROTEIN-CYSTEINE METHYLTRANSFERASE"/>
    <property type="match status" value="1"/>
</dbReference>
<dbReference type="Gene3D" id="1.10.10.10">
    <property type="entry name" value="Winged helix-like DNA-binding domain superfamily/Winged helix DNA-binding domain"/>
    <property type="match status" value="1"/>
</dbReference>
<gene>
    <name evidence="3" type="ORF">G5B40_13990</name>
</gene>
<dbReference type="SUPFAM" id="SSF46767">
    <property type="entry name" value="Methylated DNA-protein cysteine methyltransferase, C-terminal domain"/>
    <property type="match status" value="1"/>
</dbReference>
<dbReference type="EMBL" id="CP049056">
    <property type="protein sequence ID" value="QIE56473.1"/>
    <property type="molecule type" value="Genomic_DNA"/>
</dbReference>
<dbReference type="InterPro" id="IPR036631">
    <property type="entry name" value="MGMT_N_sf"/>
</dbReference>
<dbReference type="Gene3D" id="3.30.160.70">
    <property type="entry name" value="Methylated DNA-protein cysteine methyltransferase domain"/>
    <property type="match status" value="1"/>
</dbReference>
<reference evidence="3 4" key="1">
    <citation type="submission" date="2020-02" db="EMBL/GenBank/DDBJ databases">
        <title>complete genome sequence of Rhodobacteraceae bacterium.</title>
        <authorList>
            <person name="Park J."/>
            <person name="Kim Y.-S."/>
            <person name="Kim K.-H."/>
        </authorList>
    </citation>
    <scope>NUCLEOTIDE SEQUENCE [LARGE SCALE GENOMIC DNA]</scope>
    <source>
        <strain evidence="3 4">RR4-56</strain>
    </source>
</reference>
<keyword evidence="3" id="KW-0808">Transferase</keyword>
<keyword evidence="1" id="KW-0227">DNA damage</keyword>
<dbReference type="PANTHER" id="PTHR10815">
    <property type="entry name" value="METHYLATED-DNA--PROTEIN-CYSTEINE METHYLTRANSFERASE"/>
    <property type="match status" value="1"/>
</dbReference>
<dbReference type="Proteomes" id="UP000503336">
    <property type="component" value="Chromosome"/>
</dbReference>
<evidence type="ECO:0000313" key="3">
    <source>
        <dbReference type="EMBL" id="QIE56473.1"/>
    </source>
</evidence>
<keyword evidence="3" id="KW-0489">Methyltransferase</keyword>
<dbReference type="NCBIfam" id="TIGR00589">
    <property type="entry name" value="ogt"/>
    <property type="match status" value="1"/>
</dbReference>
<organism evidence="3 4">
    <name type="scientific">Pikeienuella piscinae</name>
    <dbReference type="NCBI Taxonomy" id="2748098"/>
    <lineage>
        <taxon>Bacteria</taxon>
        <taxon>Pseudomonadati</taxon>
        <taxon>Pseudomonadota</taxon>
        <taxon>Alphaproteobacteria</taxon>
        <taxon>Rhodobacterales</taxon>
        <taxon>Paracoccaceae</taxon>
        <taxon>Pikeienuella</taxon>
    </lineage>
</organism>
<protein>
    <submittedName>
        <fullName evidence="3">Methylated-DNA--[protein]-cysteine S-methyltransferase</fullName>
    </submittedName>
</protein>
<sequence length="151" mass="15479">MPHHSTETALGRFTIEAADGAITGLRWGGPVETAKDPLLIEAAAQLGAYADGRLRAFDLPLAPAGGPLQQAVMAAMRRIPFGETLTYGKIAAQVGAPAQAIGQCCGANPIPVIIPCHRVTGTGKLGGFSAPGGVETKVALLRHEGAYSLLI</sequence>
<dbReference type="AlphaFoldDB" id="A0A7L5BZE0"/>
<dbReference type="InterPro" id="IPR036217">
    <property type="entry name" value="MethylDNA_cys_MeTrfase_DNAb"/>
</dbReference>
<dbReference type="GO" id="GO:0032259">
    <property type="term" value="P:methylation"/>
    <property type="evidence" value="ECO:0007669"/>
    <property type="project" value="UniProtKB-KW"/>
</dbReference>
<dbReference type="InterPro" id="IPR014048">
    <property type="entry name" value="MethylDNA_cys_MeTrfase_DNA-bd"/>
</dbReference>
<accession>A0A7L5BZE0</accession>
<dbReference type="RefSeq" id="WP_165099776.1">
    <property type="nucleotide sequence ID" value="NZ_CP049056.1"/>
</dbReference>
<evidence type="ECO:0000256" key="1">
    <source>
        <dbReference type="ARBA" id="ARBA00022763"/>
    </source>
</evidence>
<dbReference type="KEGG" id="hdh:G5B40_13990"/>
<keyword evidence="4" id="KW-1185">Reference proteome</keyword>
<dbReference type="InterPro" id="IPR036388">
    <property type="entry name" value="WH-like_DNA-bd_sf"/>
</dbReference>
<dbReference type="SUPFAM" id="SSF53155">
    <property type="entry name" value="Methylated DNA-protein cysteine methyltransferase domain"/>
    <property type="match status" value="1"/>
</dbReference>
<dbReference type="Pfam" id="PF01035">
    <property type="entry name" value="DNA_binding_1"/>
    <property type="match status" value="1"/>
</dbReference>